<feature type="domain" description="Checkpoint protein RAD24-like helical bundle" evidence="9">
    <location>
        <begin position="503"/>
        <end position="641"/>
    </location>
</feature>
<comment type="subcellular location">
    <subcellularLocation>
        <location evidence="1">Nucleus</location>
    </subcellularLocation>
</comment>
<proteinExistence type="inferred from homology"/>
<evidence type="ECO:0000256" key="8">
    <source>
        <dbReference type="SAM" id="MobiDB-lite"/>
    </source>
</evidence>
<dbReference type="STRING" id="212818.A0A0D1WNJ4"/>
<feature type="region of interest" description="Disordered" evidence="8">
    <location>
        <begin position="142"/>
        <end position="175"/>
    </location>
</feature>
<dbReference type="Proteomes" id="UP000054302">
    <property type="component" value="Unassembled WGS sequence"/>
</dbReference>
<comment type="similarity">
    <text evidence="2">Belongs to the rad17/RAD24 family.</text>
</comment>
<dbReference type="InterPro" id="IPR027417">
    <property type="entry name" value="P-loop_NTPase"/>
</dbReference>
<keyword evidence="11" id="KW-1185">Reference proteome</keyword>
<keyword evidence="7" id="KW-0131">Cell cycle</keyword>
<dbReference type="VEuPathDB" id="FungiDB:PV10_07876"/>
<dbReference type="GO" id="GO:0003689">
    <property type="term" value="F:DNA clamp loader activity"/>
    <property type="evidence" value="ECO:0007669"/>
    <property type="project" value="TreeGrafter"/>
</dbReference>
<feature type="region of interest" description="Disordered" evidence="8">
    <location>
        <begin position="817"/>
        <end position="871"/>
    </location>
</feature>
<dbReference type="InterPro" id="IPR057927">
    <property type="entry name" value="RAD24-like_helical"/>
</dbReference>
<evidence type="ECO:0000256" key="5">
    <source>
        <dbReference type="ARBA" id="ARBA00022840"/>
    </source>
</evidence>
<keyword evidence="5" id="KW-0067">ATP-binding</keyword>
<dbReference type="OMA" id="YNKREDP"/>
<dbReference type="AlphaFoldDB" id="A0A0D1WNJ4"/>
<dbReference type="HOGENOM" id="CLU_006397_0_0_1"/>
<feature type="compositionally biased region" description="Basic residues" evidence="8">
    <location>
        <begin position="55"/>
        <end position="65"/>
    </location>
</feature>
<dbReference type="InterPro" id="IPR004582">
    <property type="entry name" value="Checkpoint_prot_Rad17_Rad24"/>
</dbReference>
<dbReference type="EMBL" id="KN847524">
    <property type="protein sequence ID" value="KIV90590.1"/>
    <property type="molecule type" value="Genomic_DNA"/>
</dbReference>
<gene>
    <name evidence="10" type="ORF">PV10_07876</name>
</gene>
<feature type="region of interest" description="Disordered" evidence="8">
    <location>
        <begin position="1"/>
        <end position="130"/>
    </location>
</feature>
<evidence type="ECO:0000256" key="3">
    <source>
        <dbReference type="ARBA" id="ARBA00022741"/>
    </source>
</evidence>
<sequence>MASRPAKRQRRSTLTNSDDNQDYVPPATRAFRSSTQREITRDGKTSSNPSPTKPAKTKPVAKRQPPKPSPKSSPDKSRKNSAKSPKSPEKSKSLHSFFSKVTEEERWRKKSLTPDLVSENGELGDDIIEDDDLSDETLQELGSRTNKAATSLERPKPPVSSVASLKNGLSSAPSSQRFVNQNVSNHVKVKVEDEDAMLSQTHRPWADRYGPQSLDELVVHKKKVSDVQGWLQGKISGRNPQKILVLKGPAGSGKTTTVALLAKSMGLQLVFWQNPGTNEGGRMNSIAVQFGEFLNRGGQFESLVLAKEHSSSASDVHGRILVVEEFPTSNTTLQSFRSVVQQYLARGRAGPGPGFSPQPPVNEPPVVMIISETLLSSSTALSDSFTAHRLLGPEILNHPYVTTIEFNPVATTFVSKALDLVIKKEARDSKRRRIPGPAVIQQIAEMGDVRSAVNSLEFLCLRNEDGSEWSGRVAGVKAKKSSKDALPLTEMEKNSLQLISQRETTLDMFHAVGKIVYNKREDPRVQDTRAEPPPKPPDHLLHLYTPKASLVDFDALLNETGTDIQTFISAIHENYILSCNGDLFDQSFDGCSEILSASDVLNPDSRPSRRAINNPNASIIQASLQAGSSDTLRQDEISFQVATRGVLFNLPNPVNRASVPGGKRGDNFKMFYPQSLRLWKTIEETDSIVAMLSHDVGANHSSGSNNTLSAAADQGVATWRSRGIGNGVTPVHMDVGDGRSDEEEPPLTYQLRRSRDTMIMEILPFAQRVLSARAQDTRTLDRITKFRPSAFNPSLADLDGDVDLEAEGEVDASFHDDRVDAGSNATGVASLTMPPPPYPLLSKSRFQTAGLPKKGLGSNSAQTTTAPTPAIETLYLEEDDIVDD</sequence>
<feature type="compositionally biased region" description="Polar residues" evidence="8">
    <location>
        <begin position="857"/>
        <end position="867"/>
    </location>
</feature>
<dbReference type="GeneID" id="27325721"/>
<dbReference type="GO" id="GO:0005634">
    <property type="term" value="C:nucleus"/>
    <property type="evidence" value="ECO:0007669"/>
    <property type="project" value="UniProtKB-SubCell"/>
</dbReference>
<feature type="compositionally biased region" description="Basic residues" evidence="8">
    <location>
        <begin position="1"/>
        <end position="11"/>
    </location>
</feature>
<dbReference type="GO" id="GO:0033314">
    <property type="term" value="P:mitotic DNA replication checkpoint signaling"/>
    <property type="evidence" value="ECO:0007669"/>
    <property type="project" value="TreeGrafter"/>
</dbReference>
<keyword evidence="3" id="KW-0547">Nucleotide-binding</keyword>
<dbReference type="GO" id="GO:0006281">
    <property type="term" value="P:DNA repair"/>
    <property type="evidence" value="ECO:0007669"/>
    <property type="project" value="InterPro"/>
</dbReference>
<dbReference type="GO" id="GO:0003682">
    <property type="term" value="F:chromatin binding"/>
    <property type="evidence" value="ECO:0007669"/>
    <property type="project" value="TreeGrafter"/>
</dbReference>
<dbReference type="Pfam" id="PF25812">
    <property type="entry name" value="RAD24_helical"/>
    <property type="match status" value="1"/>
</dbReference>
<name>A0A0D1WNJ4_EXOME</name>
<organism evidence="10 11">
    <name type="scientific">Exophiala mesophila</name>
    <name type="common">Black yeast-like fungus</name>
    <dbReference type="NCBI Taxonomy" id="212818"/>
    <lineage>
        <taxon>Eukaryota</taxon>
        <taxon>Fungi</taxon>
        <taxon>Dikarya</taxon>
        <taxon>Ascomycota</taxon>
        <taxon>Pezizomycotina</taxon>
        <taxon>Eurotiomycetes</taxon>
        <taxon>Chaetothyriomycetidae</taxon>
        <taxon>Chaetothyriales</taxon>
        <taxon>Herpotrichiellaceae</taxon>
        <taxon>Exophiala</taxon>
    </lineage>
</organism>
<evidence type="ECO:0000256" key="2">
    <source>
        <dbReference type="ARBA" id="ARBA00006168"/>
    </source>
</evidence>
<dbReference type="GO" id="GO:0000077">
    <property type="term" value="P:DNA damage checkpoint signaling"/>
    <property type="evidence" value="ECO:0007669"/>
    <property type="project" value="TreeGrafter"/>
</dbReference>
<dbReference type="Gene3D" id="3.40.50.300">
    <property type="entry name" value="P-loop containing nucleotide triphosphate hydrolases"/>
    <property type="match status" value="1"/>
</dbReference>
<protein>
    <recommendedName>
        <fullName evidence="9">Checkpoint protein RAD24-like helical bundle domain-containing protein</fullName>
    </recommendedName>
</protein>
<evidence type="ECO:0000256" key="6">
    <source>
        <dbReference type="ARBA" id="ARBA00023242"/>
    </source>
</evidence>
<dbReference type="GO" id="GO:0005524">
    <property type="term" value="F:ATP binding"/>
    <property type="evidence" value="ECO:0007669"/>
    <property type="project" value="UniProtKB-KW"/>
</dbReference>
<dbReference type="PANTHER" id="PTHR12172:SF0">
    <property type="entry name" value="CELL CYCLE CHECKPOINT PROTEIN RAD17"/>
    <property type="match status" value="1"/>
</dbReference>
<evidence type="ECO:0000259" key="9">
    <source>
        <dbReference type="Pfam" id="PF25812"/>
    </source>
</evidence>
<dbReference type="SUPFAM" id="SSF52540">
    <property type="entry name" value="P-loop containing nucleoside triphosphate hydrolases"/>
    <property type="match status" value="1"/>
</dbReference>
<keyword evidence="6" id="KW-0539">Nucleus</keyword>
<dbReference type="PANTHER" id="PTHR12172">
    <property type="entry name" value="CELL CYCLE CHECKPOINT PROTEIN RAD17"/>
    <property type="match status" value="1"/>
</dbReference>
<evidence type="ECO:0000313" key="10">
    <source>
        <dbReference type="EMBL" id="KIV90590.1"/>
    </source>
</evidence>
<dbReference type="RefSeq" id="XP_016222164.1">
    <property type="nucleotide sequence ID" value="XM_016372832.1"/>
</dbReference>
<evidence type="ECO:0000256" key="4">
    <source>
        <dbReference type="ARBA" id="ARBA00022763"/>
    </source>
</evidence>
<keyword evidence="4" id="KW-0227">DNA damage</keyword>
<dbReference type="Pfam" id="PF03215">
    <property type="entry name" value="Rad17"/>
    <property type="match status" value="1"/>
</dbReference>
<accession>A0A0D1WNJ4</accession>
<evidence type="ECO:0000256" key="1">
    <source>
        <dbReference type="ARBA" id="ARBA00004123"/>
    </source>
</evidence>
<dbReference type="OrthoDB" id="10265971at2759"/>
<evidence type="ECO:0000256" key="7">
    <source>
        <dbReference type="ARBA" id="ARBA00023306"/>
    </source>
</evidence>
<feature type="compositionally biased region" description="Polar residues" evidence="8">
    <location>
        <begin position="161"/>
        <end position="175"/>
    </location>
</feature>
<feature type="compositionally biased region" description="Low complexity" evidence="8">
    <location>
        <begin position="45"/>
        <end position="54"/>
    </location>
</feature>
<reference evidence="10 11" key="1">
    <citation type="submission" date="2015-01" db="EMBL/GenBank/DDBJ databases">
        <title>The Genome Sequence of Exophiala mesophila CBS40295.</title>
        <authorList>
            <consortium name="The Broad Institute Genomics Platform"/>
            <person name="Cuomo C."/>
            <person name="de Hoog S."/>
            <person name="Gorbushina A."/>
            <person name="Stielow B."/>
            <person name="Teixiera M."/>
            <person name="Abouelleil A."/>
            <person name="Chapman S.B."/>
            <person name="Priest M."/>
            <person name="Young S.K."/>
            <person name="Wortman J."/>
            <person name="Nusbaum C."/>
            <person name="Birren B."/>
        </authorList>
    </citation>
    <scope>NUCLEOTIDE SEQUENCE [LARGE SCALE GENOMIC DNA]</scope>
    <source>
        <strain evidence="10 11">CBS 40295</strain>
    </source>
</reference>
<evidence type="ECO:0000313" key="11">
    <source>
        <dbReference type="Proteomes" id="UP000054302"/>
    </source>
</evidence>